<dbReference type="Proteomes" id="UP001190700">
    <property type="component" value="Unassembled WGS sequence"/>
</dbReference>
<feature type="region of interest" description="Disordered" evidence="1">
    <location>
        <begin position="529"/>
        <end position="626"/>
    </location>
</feature>
<name>A0AAE0KS36_9CHLO</name>
<feature type="compositionally biased region" description="Low complexity" evidence="1">
    <location>
        <begin position="578"/>
        <end position="599"/>
    </location>
</feature>
<reference evidence="2 3" key="1">
    <citation type="journal article" date="2015" name="Genome Biol. Evol.">
        <title>Comparative Genomics of a Bacterivorous Green Alga Reveals Evolutionary Causalities and Consequences of Phago-Mixotrophic Mode of Nutrition.</title>
        <authorList>
            <person name="Burns J.A."/>
            <person name="Paasch A."/>
            <person name="Narechania A."/>
            <person name="Kim E."/>
        </authorList>
    </citation>
    <scope>NUCLEOTIDE SEQUENCE [LARGE SCALE GENOMIC DNA]</scope>
    <source>
        <strain evidence="2 3">PLY_AMNH</strain>
    </source>
</reference>
<evidence type="ECO:0000256" key="1">
    <source>
        <dbReference type="SAM" id="MobiDB-lite"/>
    </source>
</evidence>
<keyword evidence="3" id="KW-1185">Reference proteome</keyword>
<feature type="region of interest" description="Disordered" evidence="1">
    <location>
        <begin position="255"/>
        <end position="409"/>
    </location>
</feature>
<accession>A0AAE0KS36</accession>
<dbReference type="EMBL" id="LGRX02019353">
    <property type="protein sequence ID" value="KAK3258678.1"/>
    <property type="molecule type" value="Genomic_DNA"/>
</dbReference>
<feature type="region of interest" description="Disordered" evidence="1">
    <location>
        <begin position="1"/>
        <end position="26"/>
    </location>
</feature>
<dbReference type="AlphaFoldDB" id="A0AAE0KS36"/>
<evidence type="ECO:0000313" key="3">
    <source>
        <dbReference type="Proteomes" id="UP001190700"/>
    </source>
</evidence>
<organism evidence="2 3">
    <name type="scientific">Cymbomonas tetramitiformis</name>
    <dbReference type="NCBI Taxonomy" id="36881"/>
    <lineage>
        <taxon>Eukaryota</taxon>
        <taxon>Viridiplantae</taxon>
        <taxon>Chlorophyta</taxon>
        <taxon>Pyramimonadophyceae</taxon>
        <taxon>Pyramimonadales</taxon>
        <taxon>Pyramimonadaceae</taxon>
        <taxon>Cymbomonas</taxon>
    </lineage>
</organism>
<feature type="compositionally biased region" description="Polar residues" evidence="1">
    <location>
        <begin position="385"/>
        <end position="396"/>
    </location>
</feature>
<gene>
    <name evidence="2" type="ORF">CYMTET_32290</name>
</gene>
<comment type="caution">
    <text evidence="2">The sequence shown here is derived from an EMBL/GenBank/DDBJ whole genome shotgun (WGS) entry which is preliminary data.</text>
</comment>
<proteinExistence type="predicted"/>
<feature type="compositionally biased region" description="Basic and acidic residues" evidence="1">
    <location>
        <begin position="605"/>
        <end position="619"/>
    </location>
</feature>
<evidence type="ECO:0000313" key="2">
    <source>
        <dbReference type="EMBL" id="KAK3258678.1"/>
    </source>
</evidence>
<sequence length="626" mass="66576">MGTARIRSQRKGEGSGAVTGRTRSCTDAVDRRLFKDQGEAPYTPFAFDARKSVFNTASPKLSIEIDSPADVVDGAEEENSSVKEPNNKDDVSAADPRQQEAGGVLHSGGLLTANDPEYYFLELRLKRPPFLAAHFPKGDLRGLSLDVTVMDPKGRQALVAQATTVNADNVVIFQETETEGRQGTVLSLAHVLDWVENPLRDLYGQTLTVQVQVVNHQTLTGAVLLEEAVCLNATFPIEVPPVGVRRVPDAELVGDPVEDCVQNPPIRFNVPQAESPRDPSSLYSEPPPEEGPNKYRAPPFLKDFPPGSPHAAGKGLTINTKPSPRQVMADGAVPGRLSSSRPQSARRSRSHTVEGVSPTFVARPQSGGPSGQSAGPSQRSARPSRLSSSMGKPSTNSKERTTHAQKPPAAGACVELIAALPLHLEEPTDEDLLGLLPQSPLKMAPSAAAADPSSSTQLHAALCDRTSLRPSPITAAPLSEETSHSVAAAKSELYTSVGDAAELADEVELGEIAVSPGDVKVLQLPLTRIPSPTRDASAPIVPSLPLGIPPVAPKIGAPSDTSEKEGQQPRANEGQPVPRNSAPSSESSRSDISCNSDRSQGTRNEIAELRQKMREEMASVRRKMSQ</sequence>
<feature type="compositionally biased region" description="Low complexity" evidence="1">
    <location>
        <begin position="362"/>
        <end position="381"/>
    </location>
</feature>
<feature type="region of interest" description="Disordered" evidence="1">
    <location>
        <begin position="65"/>
        <end position="96"/>
    </location>
</feature>
<protein>
    <submittedName>
        <fullName evidence="2">Uncharacterized protein</fullName>
    </submittedName>
</protein>